<dbReference type="EMBL" id="JBEDUW010000290">
    <property type="protein sequence ID" value="KAK9901770.1"/>
    <property type="molecule type" value="Genomic_DNA"/>
</dbReference>
<reference evidence="1 2" key="1">
    <citation type="journal article" date="2023" name="G3 (Bethesda)">
        <title>A chromosome-length genome assembly and annotation of blackberry (Rubus argutus, cv. 'Hillquist').</title>
        <authorList>
            <person name="Bruna T."/>
            <person name="Aryal R."/>
            <person name="Dudchenko O."/>
            <person name="Sargent D.J."/>
            <person name="Mead D."/>
            <person name="Buti M."/>
            <person name="Cavallini A."/>
            <person name="Hytonen T."/>
            <person name="Andres J."/>
            <person name="Pham M."/>
            <person name="Weisz D."/>
            <person name="Mascagni F."/>
            <person name="Usai G."/>
            <person name="Natali L."/>
            <person name="Bassil N."/>
            <person name="Fernandez G.E."/>
            <person name="Lomsadze A."/>
            <person name="Armour M."/>
            <person name="Olukolu B."/>
            <person name="Poorten T."/>
            <person name="Britton C."/>
            <person name="Davik J."/>
            <person name="Ashrafi H."/>
            <person name="Aiden E.L."/>
            <person name="Borodovsky M."/>
            <person name="Worthington M."/>
        </authorList>
    </citation>
    <scope>NUCLEOTIDE SEQUENCE [LARGE SCALE GENOMIC DNA]</scope>
    <source>
        <strain evidence="1">PI 553951</strain>
    </source>
</reference>
<dbReference type="AlphaFoldDB" id="A0AAW1VJF7"/>
<organism evidence="1 2">
    <name type="scientific">Rubus argutus</name>
    <name type="common">Southern blackberry</name>
    <dbReference type="NCBI Taxonomy" id="59490"/>
    <lineage>
        <taxon>Eukaryota</taxon>
        <taxon>Viridiplantae</taxon>
        <taxon>Streptophyta</taxon>
        <taxon>Embryophyta</taxon>
        <taxon>Tracheophyta</taxon>
        <taxon>Spermatophyta</taxon>
        <taxon>Magnoliopsida</taxon>
        <taxon>eudicotyledons</taxon>
        <taxon>Gunneridae</taxon>
        <taxon>Pentapetalae</taxon>
        <taxon>rosids</taxon>
        <taxon>fabids</taxon>
        <taxon>Rosales</taxon>
        <taxon>Rosaceae</taxon>
        <taxon>Rosoideae</taxon>
        <taxon>Rosoideae incertae sedis</taxon>
        <taxon>Rubus</taxon>
    </lineage>
</organism>
<keyword evidence="2" id="KW-1185">Reference proteome</keyword>
<evidence type="ECO:0000313" key="1">
    <source>
        <dbReference type="EMBL" id="KAK9901770.1"/>
    </source>
</evidence>
<dbReference type="Proteomes" id="UP001457282">
    <property type="component" value="Unassembled WGS sequence"/>
</dbReference>
<accession>A0AAW1VJF7</accession>
<comment type="caution">
    <text evidence="1">The sequence shown here is derived from an EMBL/GenBank/DDBJ whole genome shotgun (WGS) entry which is preliminary data.</text>
</comment>
<evidence type="ECO:0000313" key="2">
    <source>
        <dbReference type="Proteomes" id="UP001457282"/>
    </source>
</evidence>
<proteinExistence type="predicted"/>
<gene>
    <name evidence="1" type="ORF">M0R45_002041</name>
</gene>
<sequence>MDHLIERKHGHGARWRDSVCRLGSGERERARFESRGGSPGLQPESTVSRTGLWVAGVGCFEFDRNGSGSDGFGGAESTRGQTAVARTAVSWRRDGTGLGCFGNPTEAGRRW</sequence>
<name>A0AAW1VJF7_RUBAR</name>
<protein>
    <submittedName>
        <fullName evidence="1">Uncharacterized protein</fullName>
    </submittedName>
</protein>